<evidence type="ECO:0000313" key="2">
    <source>
        <dbReference type="Proteomes" id="UP000030140"/>
    </source>
</evidence>
<dbReference type="Proteomes" id="UP000030140">
    <property type="component" value="Unassembled WGS sequence"/>
</dbReference>
<dbReference type="EMBL" id="JSAQ01000001">
    <property type="protein sequence ID" value="KGO06000.1"/>
    <property type="molecule type" value="Genomic_DNA"/>
</dbReference>
<dbReference type="OrthoDB" id="114489at2"/>
<name>A0A0A2GZZ7_9FLAO</name>
<dbReference type="KEGG" id="ddo:I597_1826"/>
<dbReference type="RefSeq" id="WP_035325016.1">
    <property type="nucleotide sequence ID" value="NZ_CP015125.1"/>
</dbReference>
<dbReference type="InterPro" id="IPR014942">
    <property type="entry name" value="AbiEii"/>
</dbReference>
<organism evidence="1 2">
    <name type="scientific">Dokdonia donghaensis DSW-1</name>
    <dbReference type="NCBI Taxonomy" id="1300343"/>
    <lineage>
        <taxon>Bacteria</taxon>
        <taxon>Pseudomonadati</taxon>
        <taxon>Bacteroidota</taxon>
        <taxon>Flavobacteriia</taxon>
        <taxon>Flavobacteriales</taxon>
        <taxon>Flavobacteriaceae</taxon>
        <taxon>Dokdonia</taxon>
    </lineage>
</organism>
<sequence length="229" mass="26103">MISQEKNREAIEQVAIGLKELKETAVFVGGAVVSLYADNHAINEIRVTEDIDVTIKVKNYSDWIEIEEQLRDQKFYPDPVSTSIVRKTFKGIPVDIIPDGIDNPVNGNNKWYAYGFKDIHNAKVNTQEIQIFSPSIFIATKFEAFNSRGTDYRTSHDIEDILYVLLNNSDIVSEIKNTQKDVRLFIREQLALLLVQRSSDEILSANIDRQILTESLDLLKVTINQIIDS</sequence>
<evidence type="ECO:0008006" key="3">
    <source>
        <dbReference type="Google" id="ProtNLM"/>
    </source>
</evidence>
<reference evidence="1 2" key="1">
    <citation type="submission" date="2014-10" db="EMBL/GenBank/DDBJ databases">
        <title>Draft genome sequence of the proteorhodopsin-containing marine bacterium Dokdonia donghaensis.</title>
        <authorList>
            <person name="Gomez-Consarnau L."/>
            <person name="Gonzalez J.M."/>
            <person name="Riedel T."/>
            <person name="Jaenicke S."/>
            <person name="Wagner-Doebler I."/>
            <person name="Fuhrman J.A."/>
        </authorList>
    </citation>
    <scope>NUCLEOTIDE SEQUENCE [LARGE SCALE GENOMIC DNA]</scope>
    <source>
        <strain evidence="1 2">DSW-1</strain>
    </source>
</reference>
<dbReference type="AlphaFoldDB" id="A0A0A2GZZ7"/>
<keyword evidence="2" id="KW-1185">Reference proteome</keyword>
<comment type="caution">
    <text evidence="1">The sequence shown here is derived from an EMBL/GenBank/DDBJ whole genome shotgun (WGS) entry which is preliminary data.</text>
</comment>
<accession>A0A0A2GZZ7</accession>
<dbReference type="PATRIC" id="fig|1300343.5.peg.1836"/>
<gene>
    <name evidence="1" type="ORF">NV36_03510</name>
</gene>
<evidence type="ECO:0000313" key="1">
    <source>
        <dbReference type="EMBL" id="KGO06000.1"/>
    </source>
</evidence>
<proteinExistence type="predicted"/>
<protein>
    <recommendedName>
        <fullName evidence="3">Nucleotidyltransferase</fullName>
    </recommendedName>
</protein>
<dbReference type="Pfam" id="PF08843">
    <property type="entry name" value="AbiEii"/>
    <property type="match status" value="1"/>
</dbReference>